<dbReference type="InterPro" id="IPR050600">
    <property type="entry name" value="SETD3_SETD6_MTase"/>
</dbReference>
<name>A0ABN9T7Y3_9DINO</name>
<comment type="caution">
    <text evidence="1">The sequence shown here is derived from an EMBL/GenBank/DDBJ whole genome shotgun (WGS) entry which is preliminary data.</text>
</comment>
<dbReference type="PANTHER" id="PTHR13271">
    <property type="entry name" value="UNCHARACTERIZED PUTATIVE METHYLTRANSFERASE"/>
    <property type="match status" value="1"/>
</dbReference>
<evidence type="ECO:0000313" key="1">
    <source>
        <dbReference type="EMBL" id="CAK0841217.1"/>
    </source>
</evidence>
<dbReference type="Proteomes" id="UP001189429">
    <property type="component" value="Unassembled WGS sequence"/>
</dbReference>
<protein>
    <recommendedName>
        <fullName evidence="3">SET domain-containing protein</fullName>
    </recommendedName>
</protein>
<reference evidence="1" key="1">
    <citation type="submission" date="2023-10" db="EMBL/GenBank/DDBJ databases">
        <authorList>
            <person name="Chen Y."/>
            <person name="Shah S."/>
            <person name="Dougan E. K."/>
            <person name="Thang M."/>
            <person name="Chan C."/>
        </authorList>
    </citation>
    <scope>NUCLEOTIDE SEQUENCE [LARGE SCALE GENOMIC DNA]</scope>
</reference>
<dbReference type="Gene3D" id="3.90.1410.10">
    <property type="entry name" value="set domain protein methyltransferase, domain 1"/>
    <property type="match status" value="1"/>
</dbReference>
<dbReference type="Gene3D" id="3.60.21.10">
    <property type="match status" value="1"/>
</dbReference>
<organism evidence="1 2">
    <name type="scientific">Prorocentrum cordatum</name>
    <dbReference type="NCBI Taxonomy" id="2364126"/>
    <lineage>
        <taxon>Eukaryota</taxon>
        <taxon>Sar</taxon>
        <taxon>Alveolata</taxon>
        <taxon>Dinophyceae</taxon>
        <taxon>Prorocentrales</taxon>
        <taxon>Prorocentraceae</taxon>
        <taxon>Prorocentrum</taxon>
    </lineage>
</organism>
<gene>
    <name evidence="1" type="ORF">PCOR1329_LOCUS36486</name>
</gene>
<dbReference type="CDD" id="cd10527">
    <property type="entry name" value="SET_LSMT"/>
    <property type="match status" value="1"/>
</dbReference>
<dbReference type="InterPro" id="IPR046341">
    <property type="entry name" value="SET_dom_sf"/>
</dbReference>
<accession>A0ABN9T7Y3</accession>
<dbReference type="SUPFAM" id="SSF82199">
    <property type="entry name" value="SET domain"/>
    <property type="match status" value="1"/>
</dbReference>
<dbReference type="InterPro" id="IPR029052">
    <property type="entry name" value="Metallo-depent_PP-like"/>
</dbReference>
<keyword evidence="2" id="KW-1185">Reference proteome</keyword>
<proteinExistence type="predicted"/>
<evidence type="ECO:0000313" key="2">
    <source>
        <dbReference type="Proteomes" id="UP001189429"/>
    </source>
</evidence>
<evidence type="ECO:0008006" key="3">
    <source>
        <dbReference type="Google" id="ProtNLM"/>
    </source>
</evidence>
<dbReference type="EMBL" id="CAUYUJ010014438">
    <property type="protein sequence ID" value="CAK0841217.1"/>
    <property type="molecule type" value="Genomic_DNA"/>
</dbReference>
<sequence length="725" mass="76501">MSEPMVIFSYSAGISACGKGTQWQRALALLSEMREAKLEASAALLEADGPVWTREYPEGPDARVCAMAEDVLRRVGAFRMVVGHTIQEGPSGFRVRTRCSGRVVLADTAISRAYGGEPSYVEHDGEGGAVAVYPGLGLREPLPPLPAVAVPGAPGASALAMLQLQAGAPPAFRAAMEGLWTKDGDIVLEYQEKDELAPLGGESGPGAFVVYPRNFNITANHAANHVLLARLQAGLRLLGLALGVRLGVKSSRVGSGAAPWGKGLLPAVPRGGAAAAAGGGRRVARAMCDREGRRARLVQILWLTFAIAAAAVAPRPSVPPATLLPTSKTGLAAPTSHPTSEAAVVFAQSEEDDVVEVAEFIRGVGISQPLPARVAGFALFSGVRAAERLGGAMAHELRAIHSAGVGPRERSNIGGQWIRVKVLCFAQRLARRQTGALVFSDRQVSPSVRVAQVAPLGRELVASAAVDAGEVLIRLPPELCIPAPGGEGAAEEVPEDVRLAASLLEVAESDYWSAYRAIWPTREDLEERMPVFWGQARFEGLRPRLPGLEAQVRSRRKLLREAASLLGAPLDRLTWAHALVSARAVGADACAMIPGVDMANHDVAPNAELVVAGLPGVATGRATVTKLGEVWPQGTASIVAMGDIAVDEPIRISYGRYPNQLARPRVGRRTTYSSTISATCSSGRAFFQTDSSGCSCQDRCVQMHSSADDLDRLWTNSLSDEFVLG</sequence>
<dbReference type="PANTHER" id="PTHR13271:SF137">
    <property type="entry name" value="SET DOMAIN-CONTAINING PROTEIN"/>
    <property type="match status" value="1"/>
</dbReference>